<dbReference type="InterPro" id="IPR001338">
    <property type="entry name" value="Class_I_Hydrophobin"/>
</dbReference>
<sequence>MRASAFFALALPILAAATALPRQSGDCDTGDQLCCNQVQQSSTETVTELAGLLGIALPSITALVGLSCSPLSILGFGGNSCSAQPVCCTSNNFSHLPVTMRFSTAFAFALPILAAATALPRQSGDCDTGSITCCNQVQSSSTEGVSELAGLLGIDLGSLGALVGPMRTSAVVAFALPVLAAATAIPRQSGDCDTGPIQCCNSLQQSTSTNLGILQGLLGLLLPTLEGLIGLNCSPLSILGGGGNSCSQQPVCCENNQFVISFITFILFACPLLAAASAIPRNDGGNCDTGSIQCCNATQQSSTTLLSELSGLLGLVLPDITGLIGLSCSPLSILGAGGNSCSAQPVCCTDNSFNGLIALGCNPININL</sequence>
<comment type="similarity">
    <text evidence="2">Belongs to the fungal hydrophobin family.</text>
</comment>
<keyword evidence="5 7" id="KW-0732">Signal</keyword>
<dbReference type="STRING" id="231916.A0A409VWG4"/>
<feature type="chain" id="PRO_5019160731" description="Hydrophobin" evidence="7">
    <location>
        <begin position="20"/>
        <end position="368"/>
    </location>
</feature>
<feature type="signal peptide" evidence="7">
    <location>
        <begin position="1"/>
        <end position="19"/>
    </location>
</feature>
<evidence type="ECO:0000256" key="7">
    <source>
        <dbReference type="SAM" id="SignalP"/>
    </source>
</evidence>
<evidence type="ECO:0000313" key="8">
    <source>
        <dbReference type="EMBL" id="PPQ70606.1"/>
    </source>
</evidence>
<gene>
    <name evidence="8" type="ORF">CVT26_013205</name>
</gene>
<evidence type="ECO:0008006" key="10">
    <source>
        <dbReference type="Google" id="ProtNLM"/>
    </source>
</evidence>
<dbReference type="CDD" id="cd23507">
    <property type="entry name" value="hydrophobin_I"/>
    <property type="match status" value="3"/>
</dbReference>
<dbReference type="AlphaFoldDB" id="A0A409VWG4"/>
<comment type="caution">
    <text evidence="8">The sequence shown here is derived from an EMBL/GenBank/DDBJ whole genome shotgun (WGS) entry which is preliminary data.</text>
</comment>
<evidence type="ECO:0000256" key="1">
    <source>
        <dbReference type="ARBA" id="ARBA00004191"/>
    </source>
</evidence>
<proteinExistence type="inferred from homology"/>
<protein>
    <recommendedName>
        <fullName evidence="10">Hydrophobin</fullName>
    </recommendedName>
</protein>
<organism evidence="8 9">
    <name type="scientific">Gymnopilus dilepis</name>
    <dbReference type="NCBI Taxonomy" id="231916"/>
    <lineage>
        <taxon>Eukaryota</taxon>
        <taxon>Fungi</taxon>
        <taxon>Dikarya</taxon>
        <taxon>Basidiomycota</taxon>
        <taxon>Agaricomycotina</taxon>
        <taxon>Agaricomycetes</taxon>
        <taxon>Agaricomycetidae</taxon>
        <taxon>Agaricales</taxon>
        <taxon>Agaricineae</taxon>
        <taxon>Hymenogastraceae</taxon>
        <taxon>Gymnopilus</taxon>
    </lineage>
</organism>
<dbReference type="Pfam" id="PF01185">
    <property type="entry name" value="Hydrophobin"/>
    <property type="match status" value="4"/>
</dbReference>
<keyword evidence="9" id="KW-1185">Reference proteome</keyword>
<evidence type="ECO:0000256" key="2">
    <source>
        <dbReference type="ARBA" id="ARBA00010446"/>
    </source>
</evidence>
<dbReference type="Proteomes" id="UP000284706">
    <property type="component" value="Unassembled WGS sequence"/>
</dbReference>
<evidence type="ECO:0000313" key="9">
    <source>
        <dbReference type="Proteomes" id="UP000284706"/>
    </source>
</evidence>
<dbReference type="GO" id="GO:0005199">
    <property type="term" value="F:structural constituent of cell wall"/>
    <property type="evidence" value="ECO:0007669"/>
    <property type="project" value="InterPro"/>
</dbReference>
<dbReference type="EMBL" id="NHYE01005535">
    <property type="protein sequence ID" value="PPQ70606.1"/>
    <property type="molecule type" value="Genomic_DNA"/>
</dbReference>
<keyword evidence="3" id="KW-0134">Cell wall</keyword>
<reference evidence="8 9" key="1">
    <citation type="journal article" date="2018" name="Evol. Lett.">
        <title>Horizontal gene cluster transfer increased hallucinogenic mushroom diversity.</title>
        <authorList>
            <person name="Reynolds H.T."/>
            <person name="Vijayakumar V."/>
            <person name="Gluck-Thaler E."/>
            <person name="Korotkin H.B."/>
            <person name="Matheny P.B."/>
            <person name="Slot J.C."/>
        </authorList>
    </citation>
    <scope>NUCLEOTIDE SEQUENCE [LARGE SCALE GENOMIC DNA]</scope>
    <source>
        <strain evidence="8 9">SRW20</strain>
    </source>
</reference>
<evidence type="ECO:0000256" key="5">
    <source>
        <dbReference type="ARBA" id="ARBA00022729"/>
    </source>
</evidence>
<evidence type="ECO:0000256" key="3">
    <source>
        <dbReference type="ARBA" id="ARBA00022512"/>
    </source>
</evidence>
<accession>A0A409VWG4</accession>
<dbReference type="InParanoid" id="A0A409VWG4"/>
<keyword evidence="6" id="KW-1015">Disulfide bond</keyword>
<evidence type="ECO:0000256" key="6">
    <source>
        <dbReference type="ARBA" id="ARBA00023157"/>
    </source>
</evidence>
<evidence type="ECO:0000256" key="4">
    <source>
        <dbReference type="ARBA" id="ARBA00022525"/>
    </source>
</evidence>
<comment type="subcellular location">
    <subcellularLocation>
        <location evidence="1">Secreted</location>
        <location evidence="1">Cell wall</location>
    </subcellularLocation>
</comment>
<dbReference type="InterPro" id="IPR019778">
    <property type="entry name" value="Class_I_Hydrophobin_CS"/>
</dbReference>
<dbReference type="OrthoDB" id="4225815at2759"/>
<name>A0A409VWG4_9AGAR</name>
<dbReference type="SMART" id="SM00075">
    <property type="entry name" value="HYDRO"/>
    <property type="match status" value="4"/>
</dbReference>
<dbReference type="PROSITE" id="PS00956">
    <property type="entry name" value="HYDROPHOBIN"/>
    <property type="match status" value="2"/>
</dbReference>
<dbReference type="GO" id="GO:0009277">
    <property type="term" value="C:fungal-type cell wall"/>
    <property type="evidence" value="ECO:0007669"/>
    <property type="project" value="InterPro"/>
</dbReference>
<keyword evidence="4" id="KW-0964">Secreted</keyword>